<reference evidence="2 3" key="1">
    <citation type="journal article" date="2020" name="BMC Genomics">
        <title>Intraspecific diversification of the crop wild relative Brassica cretica Lam. using demographic model selection.</title>
        <authorList>
            <person name="Kioukis A."/>
            <person name="Michalopoulou V.A."/>
            <person name="Briers L."/>
            <person name="Pirintsos S."/>
            <person name="Studholme D.J."/>
            <person name="Pavlidis P."/>
            <person name="Sarris P.F."/>
        </authorList>
    </citation>
    <scope>NUCLEOTIDE SEQUENCE [LARGE SCALE GENOMIC DNA]</scope>
    <source>
        <strain evidence="3">cv. PFS-1207/04</strain>
    </source>
</reference>
<feature type="compositionally biased region" description="Basic and acidic residues" evidence="1">
    <location>
        <begin position="51"/>
        <end position="62"/>
    </location>
</feature>
<dbReference type="Proteomes" id="UP000266723">
    <property type="component" value="Unassembled WGS sequence"/>
</dbReference>
<feature type="region of interest" description="Disordered" evidence="1">
    <location>
        <begin position="43"/>
        <end position="87"/>
    </location>
</feature>
<evidence type="ECO:0000313" key="2">
    <source>
        <dbReference type="EMBL" id="KAF3549364.1"/>
    </source>
</evidence>
<name>A0ABQ7CBY6_BRACR</name>
<evidence type="ECO:0000256" key="1">
    <source>
        <dbReference type="SAM" id="MobiDB-lite"/>
    </source>
</evidence>
<dbReference type="EMBL" id="QGKV02000832">
    <property type="protein sequence ID" value="KAF3549364.1"/>
    <property type="molecule type" value="Genomic_DNA"/>
</dbReference>
<evidence type="ECO:0000313" key="3">
    <source>
        <dbReference type="Proteomes" id="UP000266723"/>
    </source>
</evidence>
<proteinExistence type="predicted"/>
<comment type="caution">
    <text evidence="2">The sequence shown here is derived from an EMBL/GenBank/DDBJ whole genome shotgun (WGS) entry which is preliminary data.</text>
</comment>
<feature type="compositionally biased region" description="Basic and acidic residues" evidence="1">
    <location>
        <begin position="74"/>
        <end position="87"/>
    </location>
</feature>
<sequence>MASRRRNPRDSDRVRTRTGSANAEHIRFGDVSEALTEVLREETRLSWTSTQEDKDLEGEKSVARVKSSSPTGSEWRDRPPKKAKMNDPDSVAHLVRHFKPAGCPLPSLQNMTEREAYVKMVVAHAKAKEANNEFAATLEKRLQDVPRSDELYEIKKVVRELKLGLKMAQDREHANAAQLAAAEKLGNQAASLEARLRVVSNERKSDLEQVSFLEAKVESSTNKFSDDLRRATYDAKKAMADSYLDVLVSLKEKSLEGDHEQQYFGFGQAAAPSNEGGRARVQLDVMAISDFSVGKLDLPQISKDLPEDFLAKVPSVADDVTKCSGGQFEDGEFGIEE</sequence>
<accession>A0ABQ7CBY6</accession>
<protein>
    <submittedName>
        <fullName evidence="2">Uncharacterized protein</fullName>
    </submittedName>
</protein>
<feature type="region of interest" description="Disordered" evidence="1">
    <location>
        <begin position="1"/>
        <end position="25"/>
    </location>
</feature>
<keyword evidence="3" id="KW-1185">Reference proteome</keyword>
<organism evidence="2 3">
    <name type="scientific">Brassica cretica</name>
    <name type="common">Mustard</name>
    <dbReference type="NCBI Taxonomy" id="69181"/>
    <lineage>
        <taxon>Eukaryota</taxon>
        <taxon>Viridiplantae</taxon>
        <taxon>Streptophyta</taxon>
        <taxon>Embryophyta</taxon>
        <taxon>Tracheophyta</taxon>
        <taxon>Spermatophyta</taxon>
        <taxon>Magnoliopsida</taxon>
        <taxon>eudicotyledons</taxon>
        <taxon>Gunneridae</taxon>
        <taxon>Pentapetalae</taxon>
        <taxon>rosids</taxon>
        <taxon>malvids</taxon>
        <taxon>Brassicales</taxon>
        <taxon>Brassicaceae</taxon>
        <taxon>Brassiceae</taxon>
        <taxon>Brassica</taxon>
    </lineage>
</organism>
<gene>
    <name evidence="2" type="ORF">DY000_02008433</name>
</gene>